<dbReference type="Proteomes" id="UP000799302">
    <property type="component" value="Unassembled WGS sequence"/>
</dbReference>
<evidence type="ECO:0000256" key="1">
    <source>
        <dbReference type="SAM" id="SignalP"/>
    </source>
</evidence>
<evidence type="ECO:0000313" key="2">
    <source>
        <dbReference type="EMBL" id="KAF2667363.1"/>
    </source>
</evidence>
<protein>
    <recommendedName>
        <fullName evidence="4">AA1-like domain-containing protein</fullName>
    </recommendedName>
</protein>
<accession>A0A6A6U7V7</accession>
<organism evidence="2 3">
    <name type="scientific">Microthyrium microscopicum</name>
    <dbReference type="NCBI Taxonomy" id="703497"/>
    <lineage>
        <taxon>Eukaryota</taxon>
        <taxon>Fungi</taxon>
        <taxon>Dikarya</taxon>
        <taxon>Ascomycota</taxon>
        <taxon>Pezizomycotina</taxon>
        <taxon>Dothideomycetes</taxon>
        <taxon>Dothideomycetes incertae sedis</taxon>
        <taxon>Microthyriales</taxon>
        <taxon>Microthyriaceae</taxon>
        <taxon>Microthyrium</taxon>
    </lineage>
</organism>
<keyword evidence="3" id="KW-1185">Reference proteome</keyword>
<reference evidence="2" key="1">
    <citation type="journal article" date="2020" name="Stud. Mycol.">
        <title>101 Dothideomycetes genomes: a test case for predicting lifestyles and emergence of pathogens.</title>
        <authorList>
            <person name="Haridas S."/>
            <person name="Albert R."/>
            <person name="Binder M."/>
            <person name="Bloem J."/>
            <person name="Labutti K."/>
            <person name="Salamov A."/>
            <person name="Andreopoulos B."/>
            <person name="Baker S."/>
            <person name="Barry K."/>
            <person name="Bills G."/>
            <person name="Bluhm B."/>
            <person name="Cannon C."/>
            <person name="Castanera R."/>
            <person name="Culley D."/>
            <person name="Daum C."/>
            <person name="Ezra D."/>
            <person name="Gonzalez J."/>
            <person name="Henrissat B."/>
            <person name="Kuo A."/>
            <person name="Liang C."/>
            <person name="Lipzen A."/>
            <person name="Lutzoni F."/>
            <person name="Magnuson J."/>
            <person name="Mondo S."/>
            <person name="Nolan M."/>
            <person name="Ohm R."/>
            <person name="Pangilinan J."/>
            <person name="Park H.-J."/>
            <person name="Ramirez L."/>
            <person name="Alfaro M."/>
            <person name="Sun H."/>
            <person name="Tritt A."/>
            <person name="Yoshinaga Y."/>
            <person name="Zwiers L.-H."/>
            <person name="Turgeon B."/>
            <person name="Goodwin S."/>
            <person name="Spatafora J."/>
            <person name="Crous P."/>
            <person name="Grigoriev I."/>
        </authorList>
    </citation>
    <scope>NUCLEOTIDE SEQUENCE</scope>
    <source>
        <strain evidence="2">CBS 115976</strain>
    </source>
</reference>
<dbReference type="AlphaFoldDB" id="A0A6A6U7V7"/>
<evidence type="ECO:0008006" key="4">
    <source>
        <dbReference type="Google" id="ProtNLM"/>
    </source>
</evidence>
<gene>
    <name evidence="2" type="ORF">BT63DRAFT_456667</name>
</gene>
<proteinExistence type="predicted"/>
<dbReference type="EMBL" id="MU004237">
    <property type="protein sequence ID" value="KAF2667363.1"/>
    <property type="molecule type" value="Genomic_DNA"/>
</dbReference>
<evidence type="ECO:0000313" key="3">
    <source>
        <dbReference type="Proteomes" id="UP000799302"/>
    </source>
</evidence>
<name>A0A6A6U7V7_9PEZI</name>
<sequence>MKTSSSIALLLSASGLVHGQQETVEHKLTNIIFNRSLTEMTPNVARFHTARIHFKFQDSFPATNKSHSAPINTYCEATQSESSISATFFTREIPYKCKLPGPNTQELSFTFVSSGAFTFNETLHDVKTGAPTDSYLSAGSGSLKCKTHVSINPDYKGVGGPDYRTTTTDCDMADLTLVAKKASVGSH</sequence>
<feature type="signal peptide" evidence="1">
    <location>
        <begin position="1"/>
        <end position="19"/>
    </location>
</feature>
<keyword evidence="1" id="KW-0732">Signal</keyword>
<feature type="chain" id="PRO_5025428586" description="AA1-like domain-containing protein" evidence="1">
    <location>
        <begin position="20"/>
        <end position="187"/>
    </location>
</feature>